<dbReference type="GO" id="GO:0061799">
    <property type="term" value="F:cyclic pyranopterin monophosphate synthase activity"/>
    <property type="evidence" value="ECO:0007669"/>
    <property type="project" value="UniProtKB-UniRule"/>
</dbReference>
<dbReference type="CDD" id="cd01420">
    <property type="entry name" value="MoaC_PE"/>
    <property type="match status" value="1"/>
</dbReference>
<comment type="catalytic activity">
    <reaction evidence="1 7">
        <text>(8S)-3',8-cyclo-7,8-dihydroguanosine 5'-triphosphate = cyclic pyranopterin phosphate + diphosphate</text>
        <dbReference type="Rhea" id="RHEA:49580"/>
        <dbReference type="ChEBI" id="CHEBI:33019"/>
        <dbReference type="ChEBI" id="CHEBI:59648"/>
        <dbReference type="ChEBI" id="CHEBI:131766"/>
        <dbReference type="EC" id="4.6.1.17"/>
    </reaction>
</comment>
<evidence type="ECO:0000256" key="1">
    <source>
        <dbReference type="ARBA" id="ARBA00001637"/>
    </source>
</evidence>
<dbReference type="NCBIfam" id="NF006870">
    <property type="entry name" value="PRK09364.1"/>
    <property type="match status" value="1"/>
</dbReference>
<evidence type="ECO:0000313" key="11">
    <source>
        <dbReference type="Proteomes" id="UP000318053"/>
    </source>
</evidence>
<evidence type="ECO:0000313" key="10">
    <source>
        <dbReference type="EMBL" id="TWT64839.1"/>
    </source>
</evidence>
<sequence length="171" mass="17821">MSRSDPPGSTHFNHAGQAHMVDVTGKPVTSRVAVASSTVRMNPAAAAAIRAGSSRKGDVLGVARLAAISATKWTSTLIPLCHAIPVEGVEVQFTWLSHGDPTSPASPETLQCEVTVRTTSRTGVEMEALTAASVAALTVYDMLKSVDRAMEITATRLESKSGGKSGDFSRA</sequence>
<dbReference type="InterPro" id="IPR036522">
    <property type="entry name" value="MoaC_sf"/>
</dbReference>
<dbReference type="AlphaFoldDB" id="A0A5C5XQG1"/>
<keyword evidence="11" id="KW-1185">Reference proteome</keyword>
<evidence type="ECO:0000256" key="3">
    <source>
        <dbReference type="ARBA" id="ARBA00012575"/>
    </source>
</evidence>
<dbReference type="InterPro" id="IPR050105">
    <property type="entry name" value="MoCo_biosynth_MoaA/MoaC"/>
</dbReference>
<dbReference type="GO" id="GO:0006777">
    <property type="term" value="P:Mo-molybdopterin cofactor biosynthetic process"/>
    <property type="evidence" value="ECO:0007669"/>
    <property type="project" value="UniProtKB-UniRule"/>
</dbReference>
<evidence type="ECO:0000256" key="4">
    <source>
        <dbReference type="ARBA" id="ARBA00023150"/>
    </source>
</evidence>
<evidence type="ECO:0000256" key="8">
    <source>
        <dbReference type="SAM" id="MobiDB-lite"/>
    </source>
</evidence>
<proteinExistence type="inferred from homology"/>
<dbReference type="InterPro" id="IPR047594">
    <property type="entry name" value="MoaC_bact/euk"/>
</dbReference>
<gene>
    <name evidence="7 10" type="primary">moaC</name>
    <name evidence="10" type="ORF">CA85_36240</name>
</gene>
<feature type="region of interest" description="Disordered" evidence="8">
    <location>
        <begin position="1"/>
        <end position="24"/>
    </location>
</feature>
<evidence type="ECO:0000256" key="2">
    <source>
        <dbReference type="ARBA" id="ARBA00005046"/>
    </source>
</evidence>
<keyword evidence="4 7" id="KW-0501">Molybdenum cofactor biosynthesis</keyword>
<reference evidence="10 11" key="1">
    <citation type="submission" date="2019-02" db="EMBL/GenBank/DDBJ databases">
        <title>Deep-cultivation of Planctomycetes and their phenomic and genomic characterization uncovers novel biology.</title>
        <authorList>
            <person name="Wiegand S."/>
            <person name="Jogler M."/>
            <person name="Boedeker C."/>
            <person name="Pinto D."/>
            <person name="Vollmers J."/>
            <person name="Rivas-Marin E."/>
            <person name="Kohn T."/>
            <person name="Peeters S.H."/>
            <person name="Heuer A."/>
            <person name="Rast P."/>
            <person name="Oberbeckmann S."/>
            <person name="Bunk B."/>
            <person name="Jeske O."/>
            <person name="Meyerdierks A."/>
            <person name="Storesund J.E."/>
            <person name="Kallscheuer N."/>
            <person name="Luecker S."/>
            <person name="Lage O.M."/>
            <person name="Pohl T."/>
            <person name="Merkel B.J."/>
            <person name="Hornburger P."/>
            <person name="Mueller R.-W."/>
            <person name="Bruemmer F."/>
            <person name="Labrenz M."/>
            <person name="Spormann A.M."/>
            <person name="Op Den Camp H."/>
            <person name="Overmann J."/>
            <person name="Amann R."/>
            <person name="Jetten M.S.M."/>
            <person name="Mascher T."/>
            <person name="Medema M.H."/>
            <person name="Devos D.P."/>
            <person name="Kaster A.-K."/>
            <person name="Ovreas L."/>
            <person name="Rohde M."/>
            <person name="Galperin M.Y."/>
            <person name="Jogler C."/>
        </authorList>
    </citation>
    <scope>NUCLEOTIDE SEQUENCE [LARGE SCALE GENOMIC DNA]</scope>
    <source>
        <strain evidence="10 11">CA85</strain>
    </source>
</reference>
<dbReference type="HAMAP" id="MF_01224_B">
    <property type="entry name" value="MoaC_B"/>
    <property type="match status" value="1"/>
</dbReference>
<dbReference type="Proteomes" id="UP000318053">
    <property type="component" value="Unassembled WGS sequence"/>
</dbReference>
<keyword evidence="5 7" id="KW-0456">Lyase</keyword>
<dbReference type="InterPro" id="IPR002820">
    <property type="entry name" value="Mopterin_CF_biosynth-C_dom"/>
</dbReference>
<feature type="active site" evidence="7">
    <location>
        <position position="141"/>
    </location>
</feature>
<dbReference type="Pfam" id="PF01967">
    <property type="entry name" value="MoaC"/>
    <property type="match status" value="1"/>
</dbReference>
<feature type="domain" description="Molybdopterin cofactor biosynthesis C (MoaC)" evidence="9">
    <location>
        <begin position="20"/>
        <end position="163"/>
    </location>
</feature>
<dbReference type="PANTHER" id="PTHR22960">
    <property type="entry name" value="MOLYBDOPTERIN COFACTOR SYNTHESIS PROTEIN A"/>
    <property type="match status" value="1"/>
</dbReference>
<organism evidence="10 11">
    <name type="scientific">Allorhodopirellula solitaria</name>
    <dbReference type="NCBI Taxonomy" id="2527987"/>
    <lineage>
        <taxon>Bacteria</taxon>
        <taxon>Pseudomonadati</taxon>
        <taxon>Planctomycetota</taxon>
        <taxon>Planctomycetia</taxon>
        <taxon>Pirellulales</taxon>
        <taxon>Pirellulaceae</taxon>
        <taxon>Allorhodopirellula</taxon>
    </lineage>
</organism>
<feature type="binding site" evidence="7">
    <location>
        <begin position="80"/>
        <end position="82"/>
    </location>
    <ligand>
        <name>substrate</name>
    </ligand>
</feature>
<dbReference type="EC" id="4.6.1.17" evidence="3 7"/>
<comment type="similarity">
    <text evidence="7">Belongs to the MoaC family.</text>
</comment>
<comment type="function">
    <text evidence="6 7">Catalyzes the conversion of (8S)-3',8-cyclo-7,8-dihydroguanosine 5'-triphosphate to cyclic pyranopterin monophosphate (cPMP).</text>
</comment>
<protein>
    <recommendedName>
        <fullName evidence="3 7">Cyclic pyranopterin monophosphate synthase</fullName>
        <ecNumber evidence="3 7">4.6.1.17</ecNumber>
    </recommendedName>
    <alternativeName>
        <fullName evidence="7">Molybdenum cofactor biosynthesis protein C</fullName>
    </alternativeName>
</protein>
<name>A0A5C5XQG1_9BACT</name>
<dbReference type="NCBIfam" id="TIGR00581">
    <property type="entry name" value="moaC"/>
    <property type="match status" value="1"/>
</dbReference>
<evidence type="ECO:0000256" key="6">
    <source>
        <dbReference type="ARBA" id="ARBA00055087"/>
    </source>
</evidence>
<evidence type="ECO:0000256" key="5">
    <source>
        <dbReference type="ARBA" id="ARBA00023239"/>
    </source>
</evidence>
<comment type="caution">
    <text evidence="10">The sequence shown here is derived from an EMBL/GenBank/DDBJ whole genome shotgun (WGS) entry which is preliminary data.</text>
</comment>
<evidence type="ECO:0000259" key="9">
    <source>
        <dbReference type="Pfam" id="PF01967"/>
    </source>
</evidence>
<comment type="subunit">
    <text evidence="7">Homohexamer; trimer of dimers.</text>
</comment>
<dbReference type="Gene3D" id="3.30.70.640">
    <property type="entry name" value="Molybdopterin cofactor biosynthesis C (MoaC) domain"/>
    <property type="match status" value="1"/>
</dbReference>
<dbReference type="InterPro" id="IPR023045">
    <property type="entry name" value="MoaC"/>
</dbReference>
<accession>A0A5C5XQG1</accession>
<dbReference type="OrthoDB" id="9794429at2"/>
<feature type="binding site" evidence="7">
    <location>
        <begin position="126"/>
        <end position="127"/>
    </location>
    <ligand>
        <name>substrate</name>
    </ligand>
</feature>
<dbReference type="RefSeq" id="WP_146392540.1">
    <property type="nucleotide sequence ID" value="NZ_SJPK01000009.1"/>
</dbReference>
<comment type="pathway">
    <text evidence="2 7">Cofactor biosynthesis; molybdopterin biosynthesis.</text>
</comment>
<dbReference type="PANTHER" id="PTHR22960:SF29">
    <property type="entry name" value="CYCLIC PYRANOPTERIN MONOPHOSPHATE SYNTHASE"/>
    <property type="match status" value="1"/>
</dbReference>
<evidence type="ECO:0000256" key="7">
    <source>
        <dbReference type="HAMAP-Rule" id="MF_01224"/>
    </source>
</evidence>
<dbReference type="UniPathway" id="UPA00344"/>
<dbReference type="SUPFAM" id="SSF55040">
    <property type="entry name" value="Molybdenum cofactor biosynthesis protein C, MoaC"/>
    <property type="match status" value="1"/>
</dbReference>
<dbReference type="EMBL" id="SJPK01000009">
    <property type="protein sequence ID" value="TWT64839.1"/>
    <property type="molecule type" value="Genomic_DNA"/>
</dbReference>